<dbReference type="PROSITE" id="PS00107">
    <property type="entry name" value="PROTEIN_KINASE_ATP"/>
    <property type="match status" value="1"/>
</dbReference>
<dbReference type="InterPro" id="IPR017441">
    <property type="entry name" value="Protein_kinase_ATP_BS"/>
</dbReference>
<proteinExistence type="inferred from homology"/>
<dbReference type="PROSITE" id="PS50011">
    <property type="entry name" value="PROTEIN_KINASE_DOM"/>
    <property type="match status" value="2"/>
</dbReference>
<evidence type="ECO:0000313" key="8">
    <source>
        <dbReference type="Proteomes" id="UP001470230"/>
    </source>
</evidence>
<keyword evidence="3 4" id="KW-0067">ATP-binding</keyword>
<dbReference type="PANTHER" id="PTHR44329:SF298">
    <property type="entry name" value="MIXED LINEAGE KINASE DOMAIN-LIKE PROTEIN"/>
    <property type="match status" value="1"/>
</dbReference>
<dbReference type="SMART" id="SM00220">
    <property type="entry name" value="S_TKc"/>
    <property type="match status" value="1"/>
</dbReference>
<evidence type="ECO:0000256" key="1">
    <source>
        <dbReference type="ARBA" id="ARBA00022527"/>
    </source>
</evidence>
<evidence type="ECO:0000259" key="6">
    <source>
        <dbReference type="PROSITE" id="PS50011"/>
    </source>
</evidence>
<protein>
    <recommendedName>
        <fullName evidence="6">Protein kinase domain-containing protein</fullName>
    </recommendedName>
</protein>
<evidence type="ECO:0000256" key="2">
    <source>
        <dbReference type="ARBA" id="ARBA00022741"/>
    </source>
</evidence>
<dbReference type="Proteomes" id="UP001470230">
    <property type="component" value="Unassembled WGS sequence"/>
</dbReference>
<evidence type="ECO:0000313" key="7">
    <source>
        <dbReference type="EMBL" id="KAK8883536.1"/>
    </source>
</evidence>
<organism evidence="7 8">
    <name type="scientific">Tritrichomonas musculus</name>
    <dbReference type="NCBI Taxonomy" id="1915356"/>
    <lineage>
        <taxon>Eukaryota</taxon>
        <taxon>Metamonada</taxon>
        <taxon>Parabasalia</taxon>
        <taxon>Tritrichomonadida</taxon>
        <taxon>Tritrichomonadidae</taxon>
        <taxon>Tritrichomonas</taxon>
    </lineage>
</organism>
<dbReference type="EMBL" id="JAPFFF010000008">
    <property type="protein sequence ID" value="KAK8883536.1"/>
    <property type="molecule type" value="Genomic_DNA"/>
</dbReference>
<keyword evidence="1 5" id="KW-0723">Serine/threonine-protein kinase</keyword>
<name>A0ABR2JYJ2_9EUKA</name>
<dbReference type="Gene3D" id="1.10.510.10">
    <property type="entry name" value="Transferase(Phosphotransferase) domain 1"/>
    <property type="match status" value="2"/>
</dbReference>
<dbReference type="PROSITE" id="PS00108">
    <property type="entry name" value="PROTEIN_KINASE_ST"/>
    <property type="match status" value="1"/>
</dbReference>
<keyword evidence="8" id="KW-1185">Reference proteome</keyword>
<sequence length="461" mass="52995">MSSSNFEESHSAGRDLVPIDIHDFGVIDKIYNGIFGQVYTIQEKATNKTYAAKVLEGTHTGLDFMKRFYYEVEIMSKFNSPFIVKYVGYSLNDFYDRPSPTIIMEFVQNGTLKDLLDNARRGCAPKEWNSTRILIIIYSIALGMAAVHSKNVIHRDIKPENILLDNHLLPKICDFGLSVFDNAEIDKTEAGTPIYMAPEVVLQNGYSKAVDVYAFALVVYEIITLNEPHSKRNYLQIVESLNKGERPEIYEEIPESYKRLITKCWQQDPKDRPTFEQIVSMLKTDRGFITDDVDEDEFLDFIDLTENIDFQGNFDFDEVHIDYNKGKELSVDFDEANLDLFEKIEKVGQGQYGDVFKVRDKRNGTLYAAKVNQLLIENCTFDQMKCLSREINILSKINSQLLLKFVGFNRKNFEGDKKPTIITEFIKNTSLDKIIELNNCGRRPPEWNDTKLLIVTYGIAA</sequence>
<evidence type="ECO:0000256" key="3">
    <source>
        <dbReference type="ARBA" id="ARBA00022840"/>
    </source>
</evidence>
<feature type="domain" description="Protein kinase" evidence="6">
    <location>
        <begin position="24"/>
        <end position="289"/>
    </location>
</feature>
<evidence type="ECO:0000256" key="5">
    <source>
        <dbReference type="RuleBase" id="RU000304"/>
    </source>
</evidence>
<comment type="similarity">
    <text evidence="5">Belongs to the protein kinase superfamily.</text>
</comment>
<dbReference type="InterPro" id="IPR008271">
    <property type="entry name" value="Ser/Thr_kinase_AS"/>
</dbReference>
<dbReference type="Pfam" id="PF00069">
    <property type="entry name" value="Pkinase"/>
    <property type="match status" value="2"/>
</dbReference>
<evidence type="ECO:0000256" key="4">
    <source>
        <dbReference type="PROSITE-ProRule" id="PRU10141"/>
    </source>
</evidence>
<dbReference type="PANTHER" id="PTHR44329">
    <property type="entry name" value="SERINE/THREONINE-PROTEIN KINASE TNNI3K-RELATED"/>
    <property type="match status" value="1"/>
</dbReference>
<dbReference type="PRINTS" id="PR00109">
    <property type="entry name" value="TYRKINASE"/>
</dbReference>
<keyword evidence="1 5" id="KW-0808">Transferase</keyword>
<feature type="domain" description="Protein kinase" evidence="6">
    <location>
        <begin position="341"/>
        <end position="461"/>
    </location>
</feature>
<keyword evidence="1 5" id="KW-0418">Kinase</keyword>
<reference evidence="7 8" key="1">
    <citation type="submission" date="2024-04" db="EMBL/GenBank/DDBJ databases">
        <title>Tritrichomonas musculus Genome.</title>
        <authorList>
            <person name="Alves-Ferreira E."/>
            <person name="Grigg M."/>
            <person name="Lorenzi H."/>
            <person name="Galac M."/>
        </authorList>
    </citation>
    <scope>NUCLEOTIDE SEQUENCE [LARGE SCALE GENOMIC DNA]</scope>
    <source>
        <strain evidence="7 8">EAF2021</strain>
    </source>
</reference>
<accession>A0ABR2JYJ2</accession>
<dbReference type="CDD" id="cd13999">
    <property type="entry name" value="STKc_MAP3K-like"/>
    <property type="match status" value="1"/>
</dbReference>
<feature type="binding site" evidence="4">
    <location>
        <position position="370"/>
    </location>
    <ligand>
        <name>ATP</name>
        <dbReference type="ChEBI" id="CHEBI:30616"/>
    </ligand>
</feature>
<keyword evidence="2 4" id="KW-0547">Nucleotide-binding</keyword>
<dbReference type="InterPro" id="IPR051681">
    <property type="entry name" value="Ser/Thr_Kinases-Pseudokinases"/>
</dbReference>
<comment type="caution">
    <text evidence="7">The sequence shown here is derived from an EMBL/GenBank/DDBJ whole genome shotgun (WGS) entry which is preliminary data.</text>
</comment>
<dbReference type="InterPro" id="IPR000719">
    <property type="entry name" value="Prot_kinase_dom"/>
</dbReference>
<dbReference type="SUPFAM" id="SSF56112">
    <property type="entry name" value="Protein kinase-like (PK-like)"/>
    <property type="match status" value="2"/>
</dbReference>
<dbReference type="InterPro" id="IPR011009">
    <property type="entry name" value="Kinase-like_dom_sf"/>
</dbReference>
<gene>
    <name evidence="7" type="ORF">M9Y10_042630</name>
</gene>
<dbReference type="InterPro" id="IPR001245">
    <property type="entry name" value="Ser-Thr/Tyr_kinase_cat_dom"/>
</dbReference>